<reference evidence="3 4" key="1">
    <citation type="submission" date="2023-09" db="EMBL/GenBank/DDBJ databases">
        <authorList>
            <person name="Rey-Velasco X."/>
        </authorList>
    </citation>
    <scope>NUCLEOTIDE SEQUENCE [LARGE SCALE GENOMIC DNA]</scope>
    <source>
        <strain evidence="3 4">W431</strain>
    </source>
</reference>
<accession>A0ABU3A3Q1</accession>
<proteinExistence type="predicted"/>
<keyword evidence="4" id="KW-1185">Reference proteome</keyword>
<feature type="transmembrane region" description="Helical" evidence="2">
    <location>
        <begin position="24"/>
        <end position="47"/>
    </location>
</feature>
<dbReference type="Proteomes" id="UP001266357">
    <property type="component" value="Unassembled WGS sequence"/>
</dbReference>
<evidence type="ECO:0008006" key="5">
    <source>
        <dbReference type="Google" id="ProtNLM"/>
    </source>
</evidence>
<dbReference type="RefSeq" id="WP_311583592.1">
    <property type="nucleotide sequence ID" value="NZ_JAVRIF010000009.1"/>
</dbReference>
<organism evidence="3 4">
    <name type="scientific">Thalassotalea castellviae</name>
    <dbReference type="NCBI Taxonomy" id="3075612"/>
    <lineage>
        <taxon>Bacteria</taxon>
        <taxon>Pseudomonadati</taxon>
        <taxon>Pseudomonadota</taxon>
        <taxon>Gammaproteobacteria</taxon>
        <taxon>Alteromonadales</taxon>
        <taxon>Colwelliaceae</taxon>
        <taxon>Thalassotalea</taxon>
    </lineage>
</organism>
<keyword evidence="2" id="KW-0472">Membrane</keyword>
<gene>
    <name evidence="3" type="ORF">RM573_14465</name>
</gene>
<feature type="transmembrane region" description="Helical" evidence="2">
    <location>
        <begin position="159"/>
        <end position="178"/>
    </location>
</feature>
<protein>
    <recommendedName>
        <fullName evidence="5">DUF4175 domain-containing protein</fullName>
    </recommendedName>
</protein>
<keyword evidence="2" id="KW-1133">Transmembrane helix</keyword>
<evidence type="ECO:0000313" key="4">
    <source>
        <dbReference type="Proteomes" id="UP001266357"/>
    </source>
</evidence>
<evidence type="ECO:0000313" key="3">
    <source>
        <dbReference type="EMBL" id="MDT0604806.1"/>
    </source>
</evidence>
<comment type="caution">
    <text evidence="3">The sequence shown here is derived from an EMBL/GenBank/DDBJ whole genome shotgun (WGS) entry which is preliminary data.</text>
</comment>
<name>A0ABU3A3Q1_9GAMM</name>
<feature type="transmembrane region" description="Helical" evidence="2">
    <location>
        <begin position="59"/>
        <end position="82"/>
    </location>
</feature>
<sequence>MSQENQTRLSTLIEAKLTKIRRYFIVNALSQFLPIAIIIGYIASIFLSKYFADHDPVNYINMPVSLVVSIVFTIFILLLKYFRITSSKAFKNINQTNFLIHCNRHFPSLEESAQLALSNKQELNVLQRLQQNKVVDELSLLLTQDEKLGQKEIKLNGHFHRFPSVVIAVVLCCSWWFFSPSHLVEYFSVEQPSLKTANPVKVKSNVAENKTVTLLASQVNITPPKYTGLLENTQQDLNVDLLTGSTVTWQLHFSNSEQSYFIEFEDGNVKPLLFAGNEQFTLSTVIEHTGLYKLYSQDKSFQQIYTLRVTLDKKPVIRILTPKNTITEVEKNGQTSLITQVNISDDYGVNHVEILASIAKGSGESVKFRDQVFSFDTVQKHPPTEANQFLATYDKTWNFEALGMKPGDELYFTVKAWDNKQPNRQLTSSETKIIRWLEDEEQLVMADGILIDFMPEYFKSQRQIIIETKALIADKKQLSEEDFVETSELLGVAQSELKQKYGQYLGDEFDEGGAGPVPNGAGFDEHHEGDEHDDESEHEQANNHQQAKALAASGHDHGVASQTEIAHSSDDKSGYSQLIETYAHNHEDTDIGMMSRQDPKALMKQSIANMWQAELYLMLSQPKKALPFEEQALTLLKMAKKAERIYVKRLGFEPPPVSDERRYQGDLSDINSENKEVNIELSQNEQSQMAQLYRVINHYLSDENSKKTTAGLLPEERVVIKAVKRSIQDQLDDRPVLIQEVATLERILLADSFLLANCQLCLENLKNKLWQLLDSPIALPNTRKLNYLYNSPLINQYNQLLMQEGERTHRENNVENTMKTKEVSQ</sequence>
<feature type="region of interest" description="Disordered" evidence="1">
    <location>
        <begin position="506"/>
        <end position="573"/>
    </location>
</feature>
<evidence type="ECO:0000256" key="1">
    <source>
        <dbReference type="SAM" id="MobiDB-lite"/>
    </source>
</evidence>
<evidence type="ECO:0000256" key="2">
    <source>
        <dbReference type="SAM" id="Phobius"/>
    </source>
</evidence>
<dbReference type="EMBL" id="JAVRIF010000009">
    <property type="protein sequence ID" value="MDT0604806.1"/>
    <property type="molecule type" value="Genomic_DNA"/>
</dbReference>
<keyword evidence="2" id="KW-0812">Transmembrane</keyword>